<dbReference type="PANTHER" id="PTHR23079">
    <property type="entry name" value="RNA-DEPENDENT RNA POLYMERASE"/>
    <property type="match status" value="1"/>
</dbReference>
<dbReference type="STRING" id="742152.A0A2H3JV66"/>
<keyword evidence="1" id="KW-0548">Nucleotidyltransferase</keyword>
<dbReference type="GO" id="GO:0030422">
    <property type="term" value="P:siRNA processing"/>
    <property type="evidence" value="ECO:0007669"/>
    <property type="project" value="TreeGrafter"/>
</dbReference>
<dbReference type="GO" id="GO:0031380">
    <property type="term" value="C:nuclear RNA-directed RNA polymerase complex"/>
    <property type="evidence" value="ECO:0007669"/>
    <property type="project" value="TreeGrafter"/>
</dbReference>
<dbReference type="InterPro" id="IPR057596">
    <property type="entry name" value="RDRP_core"/>
</dbReference>
<dbReference type="GO" id="GO:0003968">
    <property type="term" value="F:RNA-directed RNA polymerase activity"/>
    <property type="evidence" value="ECO:0007669"/>
    <property type="project" value="UniProtKB-KW"/>
</dbReference>
<keyword evidence="1" id="KW-0808">Transferase</keyword>
<dbReference type="PANTHER" id="PTHR23079:SF55">
    <property type="entry name" value="RNA-DIRECTED RNA POLYMERASE"/>
    <property type="match status" value="1"/>
</dbReference>
<dbReference type="EC" id="2.7.7.48" evidence="1"/>
<name>A0A2H3JV66_WOLCO</name>
<dbReference type="GO" id="GO:0003723">
    <property type="term" value="F:RNA binding"/>
    <property type="evidence" value="ECO:0007669"/>
    <property type="project" value="UniProtKB-KW"/>
</dbReference>
<comment type="catalytic activity">
    <reaction evidence="1">
        <text>RNA(n) + a ribonucleoside 5'-triphosphate = RNA(n+1) + diphosphate</text>
        <dbReference type="Rhea" id="RHEA:21248"/>
        <dbReference type="Rhea" id="RHEA-COMP:14527"/>
        <dbReference type="Rhea" id="RHEA-COMP:17342"/>
        <dbReference type="ChEBI" id="CHEBI:33019"/>
        <dbReference type="ChEBI" id="CHEBI:61557"/>
        <dbReference type="ChEBI" id="CHEBI:140395"/>
        <dbReference type="EC" id="2.7.7.48"/>
    </reaction>
</comment>
<feature type="region of interest" description="Disordered" evidence="2">
    <location>
        <begin position="464"/>
        <end position="491"/>
    </location>
</feature>
<keyword evidence="1" id="KW-0694">RNA-binding</keyword>
<dbReference type="OMA" id="ASAWYYY"/>
<keyword evidence="5" id="KW-1185">Reference proteome</keyword>
<proteinExistence type="inferred from homology"/>
<dbReference type="Pfam" id="PF05183">
    <property type="entry name" value="RdRP"/>
    <property type="match status" value="1"/>
</dbReference>
<evidence type="ECO:0000256" key="1">
    <source>
        <dbReference type="RuleBase" id="RU363098"/>
    </source>
</evidence>
<feature type="compositionally biased region" description="Polar residues" evidence="2">
    <location>
        <begin position="778"/>
        <end position="787"/>
    </location>
</feature>
<feature type="domain" description="RDRP core" evidence="3">
    <location>
        <begin position="19"/>
        <end position="558"/>
    </location>
</feature>
<evidence type="ECO:0000256" key="2">
    <source>
        <dbReference type="SAM" id="MobiDB-lite"/>
    </source>
</evidence>
<dbReference type="EMBL" id="KB468113">
    <property type="protein sequence ID" value="PCH41738.1"/>
    <property type="molecule type" value="Genomic_DNA"/>
</dbReference>
<keyword evidence="1" id="KW-0696">RNA-directed RNA polymerase</keyword>
<evidence type="ECO:0000259" key="3">
    <source>
        <dbReference type="Pfam" id="PF05183"/>
    </source>
</evidence>
<dbReference type="AlphaFoldDB" id="A0A2H3JV66"/>
<dbReference type="InterPro" id="IPR007855">
    <property type="entry name" value="RDRP"/>
</dbReference>
<organism evidence="4 5">
    <name type="scientific">Wolfiporia cocos (strain MD-104)</name>
    <name type="common">Brown rot fungus</name>
    <dbReference type="NCBI Taxonomy" id="742152"/>
    <lineage>
        <taxon>Eukaryota</taxon>
        <taxon>Fungi</taxon>
        <taxon>Dikarya</taxon>
        <taxon>Basidiomycota</taxon>
        <taxon>Agaricomycotina</taxon>
        <taxon>Agaricomycetes</taxon>
        <taxon>Polyporales</taxon>
        <taxon>Phaeolaceae</taxon>
        <taxon>Wolfiporia</taxon>
    </lineage>
</organism>
<evidence type="ECO:0000313" key="5">
    <source>
        <dbReference type="Proteomes" id="UP000218811"/>
    </source>
</evidence>
<protein>
    <recommendedName>
        <fullName evidence="1">RNA-dependent RNA polymerase</fullName>
        <ecNumber evidence="1">2.7.7.48</ecNumber>
    </recommendedName>
</protein>
<dbReference type="OrthoDB" id="6513042at2759"/>
<feature type="region of interest" description="Disordered" evidence="2">
    <location>
        <begin position="833"/>
        <end position="870"/>
    </location>
</feature>
<gene>
    <name evidence="4" type="ORF">WOLCODRAFT_163345</name>
</gene>
<comment type="similarity">
    <text evidence="1">Belongs to the RdRP family.</text>
</comment>
<dbReference type="Proteomes" id="UP000218811">
    <property type="component" value="Unassembled WGS sequence"/>
</dbReference>
<feature type="region of interest" description="Disordered" evidence="2">
    <location>
        <begin position="768"/>
        <end position="804"/>
    </location>
</feature>
<reference evidence="4 5" key="1">
    <citation type="journal article" date="2012" name="Science">
        <title>The Paleozoic origin of enzymatic lignin decomposition reconstructed from 31 fungal genomes.</title>
        <authorList>
            <person name="Floudas D."/>
            <person name="Binder M."/>
            <person name="Riley R."/>
            <person name="Barry K."/>
            <person name="Blanchette R.A."/>
            <person name="Henrissat B."/>
            <person name="Martinez A.T."/>
            <person name="Otillar R."/>
            <person name="Spatafora J.W."/>
            <person name="Yadav J.S."/>
            <person name="Aerts A."/>
            <person name="Benoit I."/>
            <person name="Boyd A."/>
            <person name="Carlson A."/>
            <person name="Copeland A."/>
            <person name="Coutinho P.M."/>
            <person name="de Vries R.P."/>
            <person name="Ferreira P."/>
            <person name="Findley K."/>
            <person name="Foster B."/>
            <person name="Gaskell J."/>
            <person name="Glotzer D."/>
            <person name="Gorecki P."/>
            <person name="Heitman J."/>
            <person name="Hesse C."/>
            <person name="Hori C."/>
            <person name="Igarashi K."/>
            <person name="Jurgens J.A."/>
            <person name="Kallen N."/>
            <person name="Kersten P."/>
            <person name="Kohler A."/>
            <person name="Kuees U."/>
            <person name="Kumar T.K.A."/>
            <person name="Kuo A."/>
            <person name="LaButti K."/>
            <person name="Larrondo L.F."/>
            <person name="Lindquist E."/>
            <person name="Ling A."/>
            <person name="Lombard V."/>
            <person name="Lucas S."/>
            <person name="Lundell T."/>
            <person name="Martin R."/>
            <person name="McLaughlin D.J."/>
            <person name="Morgenstern I."/>
            <person name="Morin E."/>
            <person name="Murat C."/>
            <person name="Nagy L.G."/>
            <person name="Nolan M."/>
            <person name="Ohm R.A."/>
            <person name="Patyshakuliyeva A."/>
            <person name="Rokas A."/>
            <person name="Ruiz-Duenas F.J."/>
            <person name="Sabat G."/>
            <person name="Salamov A."/>
            <person name="Samejima M."/>
            <person name="Schmutz J."/>
            <person name="Slot J.C."/>
            <person name="St John F."/>
            <person name="Stenlid J."/>
            <person name="Sun H."/>
            <person name="Sun S."/>
            <person name="Syed K."/>
            <person name="Tsang A."/>
            <person name="Wiebenga A."/>
            <person name="Young D."/>
            <person name="Pisabarro A."/>
            <person name="Eastwood D.C."/>
            <person name="Martin F."/>
            <person name="Cullen D."/>
            <person name="Grigoriev I.V."/>
            <person name="Hibbett D.S."/>
        </authorList>
    </citation>
    <scope>NUCLEOTIDE SEQUENCE [LARGE SCALE GENOMIC DNA]</scope>
    <source>
        <strain evidence="4 5">MD-104</strain>
    </source>
</reference>
<sequence>MLKTPPTTITTAKLSRTGSEIVAVNPQERPSSRATRIVNDSQRFLVVSVPKKGIKDTLLRQTLLQWTCHGLSLHGKLYTFLGFSDNDIKSGRVIFFLEDETWNVQRLLRYFGHLEPVFTGFGYGKYAARLGMSFSSTMESLDVPADRALKIVDWVASDGSIHTDGCGMIRDSFAREVCRHNGLPLDTSVFQIRRGGIKGLLVRYPDEQFDRLCVAASYPTQRPTRNDARVQYDIAYRPTMLKYDGGPTHLEINSYSHSPGIARLNSDFILLLSTLNVPLSAFEKMLRDQLDTIDYILHDRDIAERYVKGELDASDTKTYNQDLFGLLLAKHDLAEPYVQWRLKQFQRQQYETLRKKLNIRVEDSCYVYGVADEEGVLEEDEVFVNLPGRGGPLTQRVVVARNPSHYPGDMRVFHAVNYEKLRHLRNCIVFSRKASYSVPDSMASGDLDGDQYFVTWESSGLVPQDSSAFHRRPRNPIESQPRRSARRTEDMSEAAVDTFMDYKFSTLLGRMSMAWKKAAEATPYLANHPRAKALVPLIEAALDGMKAGIDVKSLEKDFHKIEKQFPILNEGQSINPLDALREIIPQRRSITQASFECDPSLILKDSAAEAPAEWSEFIAEAESVMPQFNRSLAGAISLDKQSVQEDDDYADISSNRSTRNIVRQADRIKEEFRDRYFGGGSFPEMFKQRLRASAWYWYGYSRQKQAFAWLGERYLNEIKACHSNGMKPILYVGSSHALPTHPLSPSVAATTTPAVTVPEAASQNLYTESHIGPDTDSELPTPSTVDASSEEAAPPSHWNAPISDQTTLSISRGPLSFLAWVRSKVPGVLGIRSVSSSSSSNVASSSAQEPPSTPESAASAADPSTPSPATEVVRRPFVISQGSGPASVSNSVVAPTTLELVPASHAEPGSQYISLYSDDTDPATSVKILSFNPRPRAPVAQWTNMPFCTGREHKWSPAPGCNGRVRRYYCSQCVVVVKEKKAVNESQEQVWVPNGWEPRRP</sequence>
<evidence type="ECO:0000313" key="4">
    <source>
        <dbReference type="EMBL" id="PCH41738.1"/>
    </source>
</evidence>
<accession>A0A2H3JV66</accession>